<evidence type="ECO:0000259" key="1">
    <source>
        <dbReference type="Pfam" id="PF00561"/>
    </source>
</evidence>
<comment type="caution">
    <text evidence="2">The sequence shown here is derived from an EMBL/GenBank/DDBJ whole genome shotgun (WGS) entry which is preliminary data.</text>
</comment>
<feature type="domain" description="AB hydrolase-1" evidence="1">
    <location>
        <begin position="34"/>
        <end position="145"/>
    </location>
</feature>
<dbReference type="InterPro" id="IPR029058">
    <property type="entry name" value="AB_hydrolase_fold"/>
</dbReference>
<dbReference type="InterPro" id="IPR000073">
    <property type="entry name" value="AB_hydrolase_1"/>
</dbReference>
<dbReference type="Gene3D" id="3.40.50.1820">
    <property type="entry name" value="alpha/beta hydrolase"/>
    <property type="match status" value="1"/>
</dbReference>
<dbReference type="EMBL" id="BMDZ01000052">
    <property type="protein sequence ID" value="GGB52931.1"/>
    <property type="molecule type" value="Genomic_DNA"/>
</dbReference>
<organism evidence="2 3">
    <name type="scientific">Tistrella bauzanensis</name>
    <dbReference type="NCBI Taxonomy" id="657419"/>
    <lineage>
        <taxon>Bacteria</taxon>
        <taxon>Pseudomonadati</taxon>
        <taxon>Pseudomonadota</taxon>
        <taxon>Alphaproteobacteria</taxon>
        <taxon>Geminicoccales</taxon>
        <taxon>Geminicoccaceae</taxon>
        <taxon>Tistrella</taxon>
    </lineage>
</organism>
<keyword evidence="2" id="KW-0378">Hydrolase</keyword>
<name>A0ABQ1IXK0_9PROT</name>
<evidence type="ECO:0000313" key="2">
    <source>
        <dbReference type="EMBL" id="GGB52931.1"/>
    </source>
</evidence>
<keyword evidence="3" id="KW-1185">Reference proteome</keyword>
<proteinExistence type="predicted"/>
<dbReference type="RefSeq" id="WP_188580676.1">
    <property type="nucleotide sequence ID" value="NZ_BMDZ01000052.1"/>
</dbReference>
<dbReference type="GO" id="GO:0016787">
    <property type="term" value="F:hydrolase activity"/>
    <property type="evidence" value="ECO:0007669"/>
    <property type="project" value="UniProtKB-KW"/>
</dbReference>
<gene>
    <name evidence="2" type="ORF">GCM10011505_37380</name>
</gene>
<dbReference type="Pfam" id="PF00561">
    <property type="entry name" value="Abhydrolase_1"/>
    <property type="match status" value="1"/>
</dbReference>
<sequence>MTIVTRHRPEPIDPPVTRLRSRRGMHVEISGEGPPLIFVNGLFQSIDSWQGVQSLLPQTVMSVGFDMLNQGLSDSGPDIVTFDDHCTVIADLFDELCLDISSATLVGFSAGADIVRSLVSRGRLSPRHVVLGAVSTPGFQSYWRQWFNNLARVADTGDVDMLVRVIAFHMFSPGFIEDNPRILDVMSLRYRQYYGRRPECLARLARAQIDRAQIDRAQIDRAEPAGRMTCPVDVIVPVYDSLIPAEAAMAYAGSIEAPAHRIACGHTFAVEAPQATAAVLMSILRRDR</sequence>
<accession>A0ABQ1IXK0</accession>
<evidence type="ECO:0000313" key="3">
    <source>
        <dbReference type="Proteomes" id="UP000603352"/>
    </source>
</evidence>
<protein>
    <submittedName>
        <fullName evidence="2">Alpha/beta hydrolase fold protein</fullName>
    </submittedName>
</protein>
<dbReference type="SUPFAM" id="SSF53474">
    <property type="entry name" value="alpha/beta-Hydrolases"/>
    <property type="match status" value="1"/>
</dbReference>
<reference evidence="3" key="1">
    <citation type="journal article" date="2019" name="Int. J. Syst. Evol. Microbiol.">
        <title>The Global Catalogue of Microorganisms (GCM) 10K type strain sequencing project: providing services to taxonomists for standard genome sequencing and annotation.</title>
        <authorList>
            <consortium name="The Broad Institute Genomics Platform"/>
            <consortium name="The Broad Institute Genome Sequencing Center for Infectious Disease"/>
            <person name="Wu L."/>
            <person name="Ma J."/>
        </authorList>
    </citation>
    <scope>NUCLEOTIDE SEQUENCE [LARGE SCALE GENOMIC DNA]</scope>
    <source>
        <strain evidence="3">CGMCC 1.10188</strain>
    </source>
</reference>
<dbReference type="Proteomes" id="UP000603352">
    <property type="component" value="Unassembled WGS sequence"/>
</dbReference>